<feature type="transmembrane region" description="Helical" evidence="2">
    <location>
        <begin position="23"/>
        <end position="44"/>
    </location>
</feature>
<feature type="transmembrane region" description="Helical" evidence="2">
    <location>
        <begin position="295"/>
        <end position="315"/>
    </location>
</feature>
<evidence type="ECO:0000259" key="4">
    <source>
        <dbReference type="PROSITE" id="PS50887"/>
    </source>
</evidence>
<keyword evidence="2" id="KW-0472">Membrane</keyword>
<dbReference type="PROSITE" id="PS50883">
    <property type="entry name" value="EAL"/>
    <property type="match status" value="1"/>
</dbReference>
<dbReference type="PANTHER" id="PTHR44757:SF2">
    <property type="entry name" value="BIOFILM ARCHITECTURE MAINTENANCE PROTEIN MBAA"/>
    <property type="match status" value="1"/>
</dbReference>
<dbReference type="InterPro" id="IPR052155">
    <property type="entry name" value="Biofilm_reg_signaling"/>
</dbReference>
<sequence>MAHDVQEWSSGSRWAAHHTPTRWIAAIGALLLIIIISVTAWAVLATRDRALHNGERELSNTALILTRHLDREFEDLLSDQRDISTLLGAGALNFQLGAKSVHEILRSKASGIGEFELFDAVGMQVNSSRAWVGATLSQQQFPPAEQLKPIAGRKSSIGLIRDAVTTNWIIVLSRPITDQDGTLIGTIVRRIPASLYETFFSSVALGEQAALALFLDDSALVARYPEAHDSIGKVFRFGSLEQLFRDGSMTFQSPSPFDGSLRLAVSRPLKHVPLLLVASRSIPAILTDWRKQTELLLSIAAALAIVISLVLSMFARRLLQQHKETQYRLKMDKKRLDVAVNNMSHGLTMFDAAGRLEVFNQPYLDIYGLSSEVVKPGITFEEIVAHFREIGGEEEPLQQYFEFVASHKDQKGTVEVSFSDGKSVLITRQIISEGGLVTTHEDITHRKKAQERIAHLAHFDELTGLPNRTSFRDHLNAAFASLKDSNPLALLYIDVDEFKTVNDTLGHPIGDQLLKAIADRLESCLRHDDYIARLGGDEFAIVLHDQHSAHQIGNFAKMVHAAVRDTYDCDGHAISSDVSIGIAIAPQHGSDPNQLISHADMALYAAKSDGRRTFRFFEPEMDITARAKHELAVELRRAVADRAFDIHFQPLVDLATGQISGCEALLRWHHPTRGAISPAEFIPLAEEIGLIEELGEWVLAESCREAATWPSHMTVAVNVSPIQFKRQTFALNVALAVARAGLGAHRLELEITEALLLRDNDTTLATLTELRNIGIKIALDDFGTGYSSLSYLHRFPIDKIKIDKSFVARLTDEQSSLTIIQAIVQIAASGDRITLAEGVETSEQRDLLKKIGCTQMQGYLFSPALRTEDLNRLISSGQVPDNAPPPSAEHSTDELRAAAAT</sequence>
<dbReference type="SMART" id="SM00052">
    <property type="entry name" value="EAL"/>
    <property type="match status" value="1"/>
</dbReference>
<dbReference type="CDD" id="cd01948">
    <property type="entry name" value="EAL"/>
    <property type="match status" value="1"/>
</dbReference>
<evidence type="ECO:0000313" key="6">
    <source>
        <dbReference type="Proteomes" id="UP000248148"/>
    </source>
</evidence>
<dbReference type="Pfam" id="PF12860">
    <property type="entry name" value="PAS_7"/>
    <property type="match status" value="1"/>
</dbReference>
<dbReference type="CDD" id="cd18773">
    <property type="entry name" value="PDC1_HK_sensor"/>
    <property type="match status" value="1"/>
</dbReference>
<proteinExistence type="predicted"/>
<gene>
    <name evidence="5" type="ORF">BJ122_10568</name>
</gene>
<dbReference type="InterPro" id="IPR029787">
    <property type="entry name" value="Nucleotide_cyclase"/>
</dbReference>
<accession>A0A318TFW2</accession>
<dbReference type="Pfam" id="PF00563">
    <property type="entry name" value="EAL"/>
    <property type="match status" value="1"/>
</dbReference>
<dbReference type="Gene3D" id="3.30.450.20">
    <property type="entry name" value="PAS domain"/>
    <property type="match status" value="3"/>
</dbReference>
<dbReference type="InterPro" id="IPR054327">
    <property type="entry name" value="His-kinase-like_sensor"/>
</dbReference>
<protein>
    <submittedName>
        <fullName evidence="5">Diguanylate cyclase (GGDEF)-like protein</fullName>
    </submittedName>
</protein>
<dbReference type="Gene3D" id="3.30.70.270">
    <property type="match status" value="1"/>
</dbReference>
<dbReference type="Pfam" id="PF22588">
    <property type="entry name" value="dCache_1_like"/>
    <property type="match status" value="1"/>
</dbReference>
<dbReference type="Proteomes" id="UP000248148">
    <property type="component" value="Unassembled WGS sequence"/>
</dbReference>
<feature type="compositionally biased region" description="Basic and acidic residues" evidence="1">
    <location>
        <begin position="890"/>
        <end position="901"/>
    </location>
</feature>
<feature type="domain" description="GGDEF" evidence="4">
    <location>
        <begin position="486"/>
        <end position="619"/>
    </location>
</feature>
<keyword evidence="2" id="KW-1133">Transmembrane helix</keyword>
<dbReference type="InterPro" id="IPR001633">
    <property type="entry name" value="EAL_dom"/>
</dbReference>
<dbReference type="CDD" id="cd12915">
    <property type="entry name" value="PDC2_DGC_like"/>
    <property type="match status" value="1"/>
</dbReference>
<dbReference type="InterPro" id="IPR000160">
    <property type="entry name" value="GGDEF_dom"/>
</dbReference>
<dbReference type="InterPro" id="IPR035919">
    <property type="entry name" value="EAL_sf"/>
</dbReference>
<dbReference type="EMBL" id="QJTI01000005">
    <property type="protein sequence ID" value="PYF03811.1"/>
    <property type="molecule type" value="Genomic_DNA"/>
</dbReference>
<dbReference type="SUPFAM" id="SSF55073">
    <property type="entry name" value="Nucleotide cyclase"/>
    <property type="match status" value="1"/>
</dbReference>
<feature type="domain" description="EAL" evidence="3">
    <location>
        <begin position="628"/>
        <end position="878"/>
    </location>
</feature>
<dbReference type="OrthoDB" id="9814202at2"/>
<dbReference type="InterPro" id="IPR043128">
    <property type="entry name" value="Rev_trsase/Diguanyl_cyclase"/>
</dbReference>
<dbReference type="SUPFAM" id="SSF55785">
    <property type="entry name" value="PYP-like sensor domain (PAS domain)"/>
    <property type="match status" value="1"/>
</dbReference>
<organism evidence="5 6">
    <name type="scientific">Rhodopseudomonas faecalis</name>
    <dbReference type="NCBI Taxonomy" id="99655"/>
    <lineage>
        <taxon>Bacteria</taxon>
        <taxon>Pseudomonadati</taxon>
        <taxon>Pseudomonadota</taxon>
        <taxon>Alphaproteobacteria</taxon>
        <taxon>Hyphomicrobiales</taxon>
        <taxon>Nitrobacteraceae</taxon>
        <taxon>Rhodopseudomonas</taxon>
    </lineage>
</organism>
<keyword evidence="2" id="KW-0812">Transmembrane</keyword>
<comment type="caution">
    <text evidence="5">The sequence shown here is derived from an EMBL/GenBank/DDBJ whole genome shotgun (WGS) entry which is preliminary data.</text>
</comment>
<reference evidence="5 6" key="1">
    <citation type="submission" date="2018-06" db="EMBL/GenBank/DDBJ databases">
        <title>Genomic Encyclopedia of Archaeal and Bacterial Type Strains, Phase II (KMG-II): from individual species to whole genera.</title>
        <authorList>
            <person name="Goeker M."/>
        </authorList>
    </citation>
    <scope>NUCLEOTIDE SEQUENCE [LARGE SCALE GENOMIC DNA]</scope>
    <source>
        <strain evidence="5 6">JCM 11668</strain>
    </source>
</reference>
<dbReference type="AlphaFoldDB" id="A0A318TFW2"/>
<dbReference type="SUPFAM" id="SSF141868">
    <property type="entry name" value="EAL domain-like"/>
    <property type="match status" value="1"/>
</dbReference>
<dbReference type="PANTHER" id="PTHR44757">
    <property type="entry name" value="DIGUANYLATE CYCLASE DGCP"/>
    <property type="match status" value="1"/>
</dbReference>
<name>A0A318TFW2_9BRAD</name>
<dbReference type="Pfam" id="PF00990">
    <property type="entry name" value="GGDEF"/>
    <property type="match status" value="1"/>
</dbReference>
<dbReference type="Gene3D" id="3.20.20.450">
    <property type="entry name" value="EAL domain"/>
    <property type="match status" value="1"/>
</dbReference>
<evidence type="ECO:0000259" key="3">
    <source>
        <dbReference type="PROSITE" id="PS50883"/>
    </source>
</evidence>
<dbReference type="FunFam" id="3.30.70.270:FF:000001">
    <property type="entry name" value="Diguanylate cyclase domain protein"/>
    <property type="match status" value="1"/>
</dbReference>
<dbReference type="PROSITE" id="PS50887">
    <property type="entry name" value="GGDEF"/>
    <property type="match status" value="1"/>
</dbReference>
<feature type="region of interest" description="Disordered" evidence="1">
    <location>
        <begin position="876"/>
        <end position="901"/>
    </location>
</feature>
<dbReference type="GO" id="GO:0003824">
    <property type="term" value="F:catalytic activity"/>
    <property type="evidence" value="ECO:0007669"/>
    <property type="project" value="UniProtKB-ARBA"/>
</dbReference>
<evidence type="ECO:0000256" key="2">
    <source>
        <dbReference type="SAM" id="Phobius"/>
    </source>
</evidence>
<dbReference type="NCBIfam" id="TIGR00254">
    <property type="entry name" value="GGDEF"/>
    <property type="match status" value="1"/>
</dbReference>
<dbReference type="SMART" id="SM00267">
    <property type="entry name" value="GGDEF"/>
    <property type="match status" value="1"/>
</dbReference>
<keyword evidence="6" id="KW-1185">Reference proteome</keyword>
<evidence type="ECO:0000256" key="1">
    <source>
        <dbReference type="SAM" id="MobiDB-lite"/>
    </source>
</evidence>
<dbReference type="CDD" id="cd01949">
    <property type="entry name" value="GGDEF"/>
    <property type="match status" value="1"/>
</dbReference>
<dbReference type="InterPro" id="IPR035965">
    <property type="entry name" value="PAS-like_dom_sf"/>
</dbReference>
<evidence type="ECO:0000313" key="5">
    <source>
        <dbReference type="EMBL" id="PYF03811.1"/>
    </source>
</evidence>